<dbReference type="PANTHER" id="PTHR43852:SF3">
    <property type="entry name" value="NUCLEOTIDYLTRANSFERASE"/>
    <property type="match status" value="1"/>
</dbReference>
<dbReference type="SUPFAM" id="SSF81301">
    <property type="entry name" value="Nucleotidyltransferase"/>
    <property type="match status" value="1"/>
</dbReference>
<dbReference type="STRING" id="1618671.UY67_C0031G0005"/>
<evidence type="ECO:0000259" key="1">
    <source>
        <dbReference type="Pfam" id="PF18765"/>
    </source>
</evidence>
<gene>
    <name evidence="2" type="ORF">UY67_C0031G0005</name>
</gene>
<dbReference type="InterPro" id="IPR043519">
    <property type="entry name" value="NT_sf"/>
</dbReference>
<dbReference type="InterPro" id="IPR052930">
    <property type="entry name" value="TA_antitoxin_MntA"/>
</dbReference>
<reference evidence="2 3" key="1">
    <citation type="journal article" date="2015" name="Nature">
        <title>rRNA introns, odd ribosomes, and small enigmatic genomes across a large radiation of phyla.</title>
        <authorList>
            <person name="Brown C.T."/>
            <person name="Hug L.A."/>
            <person name="Thomas B.C."/>
            <person name="Sharon I."/>
            <person name="Castelle C.J."/>
            <person name="Singh A."/>
            <person name="Wilkins M.J."/>
            <person name="Williams K.H."/>
            <person name="Banfield J.F."/>
        </authorList>
    </citation>
    <scope>NUCLEOTIDE SEQUENCE [LARGE SCALE GENOMIC DNA]</scope>
</reference>
<feature type="domain" description="Polymerase beta nucleotidyltransferase" evidence="1">
    <location>
        <begin position="21"/>
        <end position="100"/>
    </location>
</feature>
<protein>
    <recommendedName>
        <fullName evidence="1">Polymerase beta nucleotidyltransferase domain-containing protein</fullName>
    </recommendedName>
</protein>
<dbReference type="Gene3D" id="3.30.460.10">
    <property type="entry name" value="Beta Polymerase, domain 2"/>
    <property type="match status" value="1"/>
</dbReference>
<dbReference type="PANTHER" id="PTHR43852">
    <property type="entry name" value="NUCLEOTIDYLTRANSFERASE"/>
    <property type="match status" value="1"/>
</dbReference>
<evidence type="ECO:0000313" key="3">
    <source>
        <dbReference type="Proteomes" id="UP000034273"/>
    </source>
</evidence>
<organism evidence="2 3">
    <name type="scientific">Candidatus Kaiserbacteria bacterium GW2011_GWA2_52_12</name>
    <dbReference type="NCBI Taxonomy" id="1618671"/>
    <lineage>
        <taxon>Bacteria</taxon>
        <taxon>Candidatus Kaiseribacteriota</taxon>
    </lineage>
</organism>
<dbReference type="Pfam" id="PF18765">
    <property type="entry name" value="Polbeta"/>
    <property type="match status" value="1"/>
</dbReference>
<dbReference type="CDD" id="cd05403">
    <property type="entry name" value="NT_KNTase_like"/>
    <property type="match status" value="1"/>
</dbReference>
<dbReference type="NCBIfam" id="NF047752">
    <property type="entry name" value="MntA_antitoxin"/>
    <property type="match status" value="1"/>
</dbReference>
<proteinExistence type="predicted"/>
<name>A0A0G1WW35_9BACT</name>
<dbReference type="AlphaFoldDB" id="A0A0G1WW35"/>
<dbReference type="InterPro" id="IPR041633">
    <property type="entry name" value="Polbeta"/>
</dbReference>
<accession>A0A0G1WW35</accession>
<dbReference type="Proteomes" id="UP000034273">
    <property type="component" value="Unassembled WGS sequence"/>
</dbReference>
<comment type="caution">
    <text evidence="2">The sequence shown here is derived from an EMBL/GenBank/DDBJ whole genome shotgun (WGS) entry which is preliminary data.</text>
</comment>
<sequence>MMRDAFKKQHGAAIQCVARARGLRLVVLYGSVARGTETRASDVDIAVLAHSPLSPEDEAVIAEELAHETGLPNIEVKSLHRVAPLFLDTVLREGLVLYEDAPDRARALSLYAWKLSQESKFLRKARYHRARERLGTHVG</sequence>
<evidence type="ECO:0000313" key="2">
    <source>
        <dbReference type="EMBL" id="KKW22956.1"/>
    </source>
</evidence>
<dbReference type="EMBL" id="LCQW01000031">
    <property type="protein sequence ID" value="KKW22956.1"/>
    <property type="molecule type" value="Genomic_DNA"/>
</dbReference>